<dbReference type="eggNOG" id="COG4972">
    <property type="taxonomic scope" value="Bacteria"/>
</dbReference>
<dbReference type="CDD" id="cd24049">
    <property type="entry name" value="ASKHA_NBD_PilM"/>
    <property type="match status" value="1"/>
</dbReference>
<protein>
    <submittedName>
        <fullName evidence="2">Type IV pilus assembly protein PilM</fullName>
    </submittedName>
</protein>
<evidence type="ECO:0000313" key="2">
    <source>
        <dbReference type="EMBL" id="AIE85775.1"/>
    </source>
</evidence>
<dbReference type="RefSeq" id="WP_025225665.1">
    <property type="nucleotide sequence ID" value="NZ_CP007139.1"/>
</dbReference>
<dbReference type="AlphaFoldDB" id="A0A068NSM4"/>
<accession>A0A068NSM4</accession>
<organism evidence="2 3">
    <name type="scientific">Fimbriimonas ginsengisoli Gsoil 348</name>
    <dbReference type="NCBI Taxonomy" id="661478"/>
    <lineage>
        <taxon>Bacteria</taxon>
        <taxon>Bacillati</taxon>
        <taxon>Armatimonadota</taxon>
        <taxon>Fimbriimonadia</taxon>
        <taxon>Fimbriimonadales</taxon>
        <taxon>Fimbriimonadaceae</taxon>
        <taxon>Fimbriimonas</taxon>
    </lineage>
</organism>
<evidence type="ECO:0000313" key="3">
    <source>
        <dbReference type="Proteomes" id="UP000027982"/>
    </source>
</evidence>
<sequence length="438" mass="46973">MAKKLSSVLGVDIGSHQIKICEIRTQGREPIVTALGMIDTPEGAVDHMAIYNPEAVGAALKQVISQCGATVGQAVVTIAGQGAVLVRTVEVPRMNPTELKDHMQWEVNRNVPFAESTIVSDFKPLKDEDPNSAQMDVVMAISPQSAIDSVIECMKKAGRQTVAIDVEPLSMARSLQTSYDDLLGDKTVCMVDIGHKTTSINIYRGEKLIMPRQVPIGGEMFTGALADAYTMPLDEAEAMKRERLDIPESAGLAQSPTLDPFGMADPTQGFSAYNPFSDDPSAAFNPFPADVAPAAPTGGYAAEDFDPMAPVDPYAASETGGQPPVAETAPVVAENPEAARMYQAIAPVLEEFVGEVRRSIEYYRSRGGNVDAVEICGGGAKIRGLAPFLTRSLGVTCDAYDPLRRLNLNMRKVAPAFADEHRQEFAVAVGNGLHIFFE</sequence>
<name>A0A068NSM4_FIMGI</name>
<feature type="domain" description="SHS2" evidence="1">
    <location>
        <begin position="8"/>
        <end position="175"/>
    </location>
</feature>
<dbReference type="OrthoDB" id="9773403at2"/>
<gene>
    <name evidence="2" type="ORF">OP10G_2407</name>
</gene>
<dbReference type="Pfam" id="PF11104">
    <property type="entry name" value="PilM_2"/>
    <property type="match status" value="2"/>
</dbReference>
<keyword evidence="3" id="KW-1185">Reference proteome</keyword>
<dbReference type="Gene3D" id="3.30.420.40">
    <property type="match status" value="3"/>
</dbReference>
<dbReference type="EMBL" id="CP007139">
    <property type="protein sequence ID" value="AIE85775.1"/>
    <property type="molecule type" value="Genomic_DNA"/>
</dbReference>
<dbReference type="SUPFAM" id="SSF53067">
    <property type="entry name" value="Actin-like ATPase domain"/>
    <property type="match status" value="1"/>
</dbReference>
<proteinExistence type="predicted"/>
<dbReference type="InterPro" id="IPR005883">
    <property type="entry name" value="PilM"/>
</dbReference>
<dbReference type="Proteomes" id="UP000027982">
    <property type="component" value="Chromosome"/>
</dbReference>
<dbReference type="GO" id="GO:0051301">
    <property type="term" value="P:cell division"/>
    <property type="evidence" value="ECO:0007669"/>
    <property type="project" value="InterPro"/>
</dbReference>
<dbReference type="InterPro" id="IPR043129">
    <property type="entry name" value="ATPase_NBD"/>
</dbReference>
<dbReference type="PANTHER" id="PTHR32432:SF3">
    <property type="entry name" value="ETHANOLAMINE UTILIZATION PROTEIN EUTJ"/>
    <property type="match status" value="1"/>
</dbReference>
<dbReference type="HOGENOM" id="CLU_050686_0_2_0"/>
<reference evidence="2 3" key="1">
    <citation type="journal article" date="2014" name="PLoS ONE">
        <title>The first complete genome sequence of the class fimbriimonadia in the phylum armatimonadetes.</title>
        <authorList>
            <person name="Hu Z.Y."/>
            <person name="Wang Y.Z."/>
            <person name="Im W.T."/>
            <person name="Wang S.Y."/>
            <person name="Zhao G.P."/>
            <person name="Zheng H.J."/>
            <person name="Quan Z.X."/>
        </authorList>
    </citation>
    <scope>NUCLEOTIDE SEQUENCE [LARGE SCALE GENOMIC DNA]</scope>
    <source>
        <strain evidence="2">Gsoil 348</strain>
    </source>
</reference>
<dbReference type="NCBIfam" id="TIGR01175">
    <property type="entry name" value="pilM"/>
    <property type="match status" value="1"/>
</dbReference>
<dbReference type="KEGG" id="fgi:OP10G_2407"/>
<dbReference type="STRING" id="661478.OP10G_2407"/>
<evidence type="ECO:0000259" key="1">
    <source>
        <dbReference type="SMART" id="SM00842"/>
    </source>
</evidence>
<dbReference type="InterPro" id="IPR050696">
    <property type="entry name" value="FtsA/MreB"/>
</dbReference>
<dbReference type="PANTHER" id="PTHR32432">
    <property type="entry name" value="CELL DIVISION PROTEIN FTSA-RELATED"/>
    <property type="match status" value="1"/>
</dbReference>
<dbReference type="SMART" id="SM00842">
    <property type="entry name" value="FtsA"/>
    <property type="match status" value="1"/>
</dbReference>
<dbReference type="InterPro" id="IPR003494">
    <property type="entry name" value="SHS2_FtsA"/>
</dbReference>